<comment type="caution">
    <text evidence="2">The sequence shown here is derived from an EMBL/GenBank/DDBJ whole genome shotgun (WGS) entry which is preliminary data.</text>
</comment>
<gene>
    <name evidence="2" type="ORF">NDU88_003101</name>
</gene>
<proteinExistence type="predicted"/>
<dbReference type="AlphaFoldDB" id="A0AAV7MCY4"/>
<dbReference type="Proteomes" id="UP001066276">
    <property type="component" value="Chromosome 10"/>
</dbReference>
<evidence type="ECO:0000256" key="1">
    <source>
        <dbReference type="SAM" id="MobiDB-lite"/>
    </source>
</evidence>
<protein>
    <submittedName>
        <fullName evidence="2">Uncharacterized protein</fullName>
    </submittedName>
</protein>
<evidence type="ECO:0000313" key="2">
    <source>
        <dbReference type="EMBL" id="KAJ1097985.1"/>
    </source>
</evidence>
<accession>A0AAV7MCY4</accession>
<sequence length="116" mass="13160">MYMLIGAHVQLLPLGRMIDGYSVVHSNDLYATCLHCNLHDPVYTTGHVFSARSDSDMLVLLALLQYEDRKQKLAILRGAKSTAHGRYGLRHCARPDRRASCVEPKETERERPVPEQ</sequence>
<dbReference type="EMBL" id="JANPWB010000014">
    <property type="protein sequence ID" value="KAJ1097985.1"/>
    <property type="molecule type" value="Genomic_DNA"/>
</dbReference>
<name>A0AAV7MCY4_PLEWA</name>
<evidence type="ECO:0000313" key="3">
    <source>
        <dbReference type="Proteomes" id="UP001066276"/>
    </source>
</evidence>
<organism evidence="2 3">
    <name type="scientific">Pleurodeles waltl</name>
    <name type="common">Iberian ribbed newt</name>
    <dbReference type="NCBI Taxonomy" id="8319"/>
    <lineage>
        <taxon>Eukaryota</taxon>
        <taxon>Metazoa</taxon>
        <taxon>Chordata</taxon>
        <taxon>Craniata</taxon>
        <taxon>Vertebrata</taxon>
        <taxon>Euteleostomi</taxon>
        <taxon>Amphibia</taxon>
        <taxon>Batrachia</taxon>
        <taxon>Caudata</taxon>
        <taxon>Salamandroidea</taxon>
        <taxon>Salamandridae</taxon>
        <taxon>Pleurodelinae</taxon>
        <taxon>Pleurodeles</taxon>
    </lineage>
</organism>
<keyword evidence="3" id="KW-1185">Reference proteome</keyword>
<reference evidence="2" key="1">
    <citation type="journal article" date="2022" name="bioRxiv">
        <title>Sequencing and chromosome-scale assembly of the giantPleurodeles waltlgenome.</title>
        <authorList>
            <person name="Brown T."/>
            <person name="Elewa A."/>
            <person name="Iarovenko S."/>
            <person name="Subramanian E."/>
            <person name="Araus A.J."/>
            <person name="Petzold A."/>
            <person name="Susuki M."/>
            <person name="Suzuki K.-i.T."/>
            <person name="Hayashi T."/>
            <person name="Toyoda A."/>
            <person name="Oliveira C."/>
            <person name="Osipova E."/>
            <person name="Leigh N.D."/>
            <person name="Simon A."/>
            <person name="Yun M.H."/>
        </authorList>
    </citation>
    <scope>NUCLEOTIDE SEQUENCE</scope>
    <source>
        <strain evidence="2">20211129_DDA</strain>
        <tissue evidence="2">Liver</tissue>
    </source>
</reference>
<feature type="region of interest" description="Disordered" evidence="1">
    <location>
        <begin position="97"/>
        <end position="116"/>
    </location>
</feature>